<dbReference type="Gene3D" id="1.10.1200.270">
    <property type="entry name" value="Methyltransferase, alpha-helical capping domain"/>
    <property type="match status" value="1"/>
</dbReference>
<feature type="transmembrane region" description="Helical" evidence="3">
    <location>
        <begin position="62"/>
        <end position="83"/>
    </location>
</feature>
<dbReference type="Proteomes" id="UP000653565">
    <property type="component" value="Unassembled WGS sequence"/>
</dbReference>
<dbReference type="EMBL" id="JAAAPX010000170">
    <property type="protein sequence ID" value="KAF4227741.1"/>
    <property type="molecule type" value="Genomic_DNA"/>
</dbReference>
<feature type="transmembrane region" description="Helical" evidence="3">
    <location>
        <begin position="95"/>
        <end position="118"/>
    </location>
</feature>
<keyword evidence="1" id="KW-0479">Metal-binding</keyword>
<evidence type="ECO:0000256" key="1">
    <source>
        <dbReference type="ARBA" id="ARBA00022723"/>
    </source>
</evidence>
<evidence type="ECO:0000256" key="3">
    <source>
        <dbReference type="SAM" id="Phobius"/>
    </source>
</evidence>
<dbReference type="InterPro" id="IPR042086">
    <property type="entry name" value="MeTrfase_capping"/>
</dbReference>
<keyword evidence="3" id="KW-1133">Transmembrane helix</keyword>
<dbReference type="PANTHER" id="PTHR31009">
    <property type="entry name" value="S-ADENOSYL-L-METHIONINE:CARBOXYL METHYLTRANSFERASE FAMILY PROTEIN"/>
    <property type="match status" value="1"/>
</dbReference>
<dbReference type="GO" id="GO:0008168">
    <property type="term" value="F:methyltransferase activity"/>
    <property type="evidence" value="ECO:0007669"/>
    <property type="project" value="InterPro"/>
</dbReference>
<protein>
    <submittedName>
        <fullName evidence="4">Uncharacterized protein</fullName>
    </submittedName>
</protein>
<organism evidence="4 5">
    <name type="scientific">Aspergillus fumigatiaffinis</name>
    <dbReference type="NCBI Taxonomy" id="340414"/>
    <lineage>
        <taxon>Eukaryota</taxon>
        <taxon>Fungi</taxon>
        <taxon>Dikarya</taxon>
        <taxon>Ascomycota</taxon>
        <taxon>Pezizomycotina</taxon>
        <taxon>Eurotiomycetes</taxon>
        <taxon>Eurotiomycetidae</taxon>
        <taxon>Eurotiales</taxon>
        <taxon>Aspergillaceae</taxon>
        <taxon>Aspergillus</taxon>
        <taxon>Aspergillus subgen. Fumigati</taxon>
    </lineage>
</organism>
<keyword evidence="2" id="KW-0460">Magnesium</keyword>
<evidence type="ECO:0000313" key="4">
    <source>
        <dbReference type="EMBL" id="KAF4227741.1"/>
    </source>
</evidence>
<name>A0A8H4M496_9EURO</name>
<reference evidence="4" key="2">
    <citation type="submission" date="2020-04" db="EMBL/GenBank/DDBJ databases">
        <authorList>
            <person name="Santos R.A.C."/>
            <person name="Steenwyk J.L."/>
            <person name="Rivero-Menendez O."/>
            <person name="Mead M.E."/>
            <person name="Silva L.P."/>
            <person name="Bastos R.W."/>
            <person name="Alastruey-Izquierdo A."/>
            <person name="Goldman G.H."/>
            <person name="Rokas A."/>
        </authorList>
    </citation>
    <scope>NUCLEOTIDE SEQUENCE</scope>
    <source>
        <strain evidence="4">CNM-CM6805</strain>
    </source>
</reference>
<keyword evidence="3" id="KW-0812">Transmembrane</keyword>
<dbReference type="Pfam" id="PF03492">
    <property type="entry name" value="Methyltransf_7"/>
    <property type="match status" value="1"/>
</dbReference>
<proteinExistence type="predicted"/>
<dbReference type="InterPro" id="IPR029063">
    <property type="entry name" value="SAM-dependent_MTases_sf"/>
</dbReference>
<keyword evidence="5" id="KW-1185">Reference proteome</keyword>
<dbReference type="InterPro" id="IPR005299">
    <property type="entry name" value="MeTrfase_7"/>
</dbReference>
<evidence type="ECO:0000256" key="2">
    <source>
        <dbReference type="ARBA" id="ARBA00022842"/>
    </source>
</evidence>
<comment type="caution">
    <text evidence="4">The sequence shown here is derived from an EMBL/GenBank/DDBJ whole genome shotgun (WGS) entry which is preliminary data.</text>
</comment>
<dbReference type="Gene3D" id="3.40.50.150">
    <property type="entry name" value="Vaccinia Virus protein VP39"/>
    <property type="match status" value="1"/>
</dbReference>
<gene>
    <name evidence="4" type="ORF">CNMCM6805_002736</name>
</gene>
<dbReference type="OrthoDB" id="1523883at2759"/>
<evidence type="ECO:0000313" key="5">
    <source>
        <dbReference type="Proteomes" id="UP000653565"/>
    </source>
</evidence>
<dbReference type="SUPFAM" id="SSF53335">
    <property type="entry name" value="S-adenosyl-L-methionine-dependent methyltransferases"/>
    <property type="match status" value="1"/>
</dbReference>
<sequence>MASGLFFDPMKLLRIAPLVTTTSSLMYAWDEHWFLSGFLRPEYKQHSEAMLPRYFRRFFEQGIWIIASLNTLTLSSSVANLLIDRPALDRFRSSRWYWAGLGFTVCHFLFVPLIAYPIRDIMEDRSKGQSTKDLNRWIDIHRIRVLVVDLPGWLSFFAAVLSTFQLVLENDVPMQGAGFYNAHSALQAAAMQRALPLFDTIPASTVSERFTAVEYGCAQGANSRILPFKCILKARFSASDAEKHEAQLILSDRPGNDFNTLVQTINQVEWLPDLLKGHSIFASMAAKSFYDRVVPSNTVDVGFSLATLHHLERSPSRAPSPNTADGNQDLNHQQAHEDLIRFLTLRAEEFRQGGSLILSFVSQSSTGVPNYPDLVDACRQAMIQMVMGGRISPEVAGVFQVPTYDRTLEDVRTSLAQVKDAWQTEELFEAEITHPAYERLQAQARGSETEAEMASRLYADTVVDWMMAVIAGYFAKALQVAASGLDDGARKGLLTEWSKRTKEIFLNEHRDSRVSCWFIFVKLLRI</sequence>
<reference evidence="4" key="1">
    <citation type="journal article" date="2020" name="bioRxiv">
        <title>Genomic and phenotypic heterogeneity of clinical isolates of the human pathogens Aspergillus fumigatus, Aspergillus lentulus and Aspergillus fumigatiaffinis.</title>
        <authorList>
            <person name="dos Santos R.A.C."/>
            <person name="Steenwyk J.L."/>
            <person name="Rivero-Menendez O."/>
            <person name="Mead M.E."/>
            <person name="Silva L.P."/>
            <person name="Bastos R.W."/>
            <person name="Alastruey-Izquierdo A."/>
            <person name="Goldman G.H."/>
            <person name="Rokas A."/>
        </authorList>
    </citation>
    <scope>NUCLEOTIDE SEQUENCE</scope>
    <source>
        <strain evidence="4">CNM-CM6805</strain>
    </source>
</reference>
<dbReference type="GO" id="GO:0046872">
    <property type="term" value="F:metal ion binding"/>
    <property type="evidence" value="ECO:0007669"/>
    <property type="project" value="UniProtKB-KW"/>
</dbReference>
<dbReference type="AlphaFoldDB" id="A0A8H4M496"/>
<accession>A0A8H4M496</accession>
<keyword evidence="3" id="KW-0472">Membrane</keyword>